<evidence type="ECO:0000313" key="3">
    <source>
        <dbReference type="Proteomes" id="UP000177610"/>
    </source>
</evidence>
<dbReference type="EMBL" id="MFEH01000003">
    <property type="protein sequence ID" value="OGE73985.1"/>
    <property type="molecule type" value="Genomic_DNA"/>
</dbReference>
<protein>
    <submittedName>
        <fullName evidence="2">Uncharacterized protein</fullName>
    </submittedName>
</protein>
<sequence>MYKLVLALLLVTSPLFAGQHSDYQLRPLVHWQIPNNEGRGIAGWTIFPDITQPFRTVIVAGWLMKDGQNWLEIMSGGVFTASTRTPLINVRAYNRNKRTDLYTEFQIRPNLTLASVFVTSPLQIKNFVFRSGFEFEAVTGLNGNIKNQALVGPRISFTVPKIAWLSVATVAYTDLRGHLIMRNYIVATIRH</sequence>
<name>A0A1F5N8L4_9BACT</name>
<proteinExistence type="predicted"/>
<feature type="signal peptide" evidence="1">
    <location>
        <begin position="1"/>
        <end position="17"/>
    </location>
</feature>
<dbReference type="Proteomes" id="UP000177610">
    <property type="component" value="Unassembled WGS sequence"/>
</dbReference>
<feature type="chain" id="PRO_5009520115" evidence="1">
    <location>
        <begin position="18"/>
        <end position="191"/>
    </location>
</feature>
<dbReference type="STRING" id="1817821.A2717_00435"/>
<organism evidence="2 3">
    <name type="scientific">Candidatus Doudnabacteria bacterium RIFCSPHIGHO2_01_FULL_41_86</name>
    <dbReference type="NCBI Taxonomy" id="1817821"/>
    <lineage>
        <taxon>Bacteria</taxon>
        <taxon>Candidatus Doudnaibacteriota</taxon>
    </lineage>
</organism>
<reference evidence="2 3" key="1">
    <citation type="journal article" date="2016" name="Nat. Commun.">
        <title>Thousands of microbial genomes shed light on interconnected biogeochemical processes in an aquifer system.</title>
        <authorList>
            <person name="Anantharaman K."/>
            <person name="Brown C.T."/>
            <person name="Hug L.A."/>
            <person name="Sharon I."/>
            <person name="Castelle C.J."/>
            <person name="Probst A.J."/>
            <person name="Thomas B.C."/>
            <person name="Singh A."/>
            <person name="Wilkins M.J."/>
            <person name="Karaoz U."/>
            <person name="Brodie E.L."/>
            <person name="Williams K.H."/>
            <person name="Hubbard S.S."/>
            <person name="Banfield J.F."/>
        </authorList>
    </citation>
    <scope>NUCLEOTIDE SEQUENCE [LARGE SCALE GENOMIC DNA]</scope>
</reference>
<accession>A0A1F5N8L4</accession>
<comment type="caution">
    <text evidence="2">The sequence shown here is derived from an EMBL/GenBank/DDBJ whole genome shotgun (WGS) entry which is preliminary data.</text>
</comment>
<gene>
    <name evidence="2" type="ORF">A2717_00435</name>
</gene>
<keyword evidence="1" id="KW-0732">Signal</keyword>
<evidence type="ECO:0000313" key="2">
    <source>
        <dbReference type="EMBL" id="OGE73985.1"/>
    </source>
</evidence>
<dbReference type="AlphaFoldDB" id="A0A1F5N8L4"/>
<evidence type="ECO:0000256" key="1">
    <source>
        <dbReference type="SAM" id="SignalP"/>
    </source>
</evidence>